<evidence type="ECO:0000256" key="1">
    <source>
        <dbReference type="SAM" id="MobiDB-lite"/>
    </source>
</evidence>
<feature type="compositionally biased region" description="Polar residues" evidence="1">
    <location>
        <begin position="78"/>
        <end position="88"/>
    </location>
</feature>
<evidence type="ECO:0000256" key="2">
    <source>
        <dbReference type="SAM" id="Phobius"/>
    </source>
</evidence>
<dbReference type="EMBL" id="JAWCUD010000001">
    <property type="protein sequence ID" value="MDU0200823.1"/>
    <property type="molecule type" value="Genomic_DNA"/>
</dbReference>
<feature type="region of interest" description="Disordered" evidence="1">
    <location>
        <begin position="55"/>
        <end position="88"/>
    </location>
</feature>
<dbReference type="Proteomes" id="UP001260980">
    <property type="component" value="Unassembled WGS sequence"/>
</dbReference>
<reference evidence="3 4" key="1">
    <citation type="submission" date="2023-10" db="EMBL/GenBank/DDBJ databases">
        <title>Paenibacillus strain PFR10 Genome sequencing and assembly.</title>
        <authorList>
            <person name="Kim I."/>
        </authorList>
    </citation>
    <scope>NUCLEOTIDE SEQUENCE [LARGE SCALE GENOMIC DNA]</scope>
    <source>
        <strain evidence="3 4">PFR10</strain>
    </source>
</reference>
<proteinExistence type="predicted"/>
<organism evidence="3 4">
    <name type="scientific">Paenibacillus violae</name>
    <dbReference type="NCBI Taxonomy" id="3077234"/>
    <lineage>
        <taxon>Bacteria</taxon>
        <taxon>Bacillati</taxon>
        <taxon>Bacillota</taxon>
        <taxon>Bacilli</taxon>
        <taxon>Bacillales</taxon>
        <taxon>Paenibacillaceae</taxon>
        <taxon>Paenibacillus</taxon>
    </lineage>
</organism>
<feature type="compositionally biased region" description="Basic and acidic residues" evidence="1">
    <location>
        <begin position="56"/>
        <end position="77"/>
    </location>
</feature>
<sequence length="88" mass="9560">MISAKISLISGLFVTLIIFVLSFFLNSGLCQRISGWIGLILIIATIITSGSLISGDRQRANDNTEATNDKKQRESTRGENNTSTTRGL</sequence>
<protein>
    <submittedName>
        <fullName evidence="3">DUF5316 family protein</fullName>
    </submittedName>
</protein>
<feature type="transmembrane region" description="Helical" evidence="2">
    <location>
        <begin position="7"/>
        <end position="27"/>
    </location>
</feature>
<evidence type="ECO:0000313" key="3">
    <source>
        <dbReference type="EMBL" id="MDU0200823.1"/>
    </source>
</evidence>
<keyword evidence="2" id="KW-0472">Membrane</keyword>
<comment type="caution">
    <text evidence="3">The sequence shown here is derived from an EMBL/GenBank/DDBJ whole genome shotgun (WGS) entry which is preliminary data.</text>
</comment>
<dbReference type="RefSeq" id="WP_315950313.1">
    <property type="nucleotide sequence ID" value="NZ_JAWCUD010000001.1"/>
</dbReference>
<gene>
    <name evidence="3" type="ORF">RQP52_06945</name>
</gene>
<name>A0ABU3R9S1_9BACL</name>
<keyword evidence="2" id="KW-0812">Transmembrane</keyword>
<accession>A0ABU3R9S1</accession>
<dbReference type="InterPro" id="IPR035167">
    <property type="entry name" value="DUF5316"/>
</dbReference>
<keyword evidence="4" id="KW-1185">Reference proteome</keyword>
<feature type="transmembrane region" description="Helical" evidence="2">
    <location>
        <begin position="33"/>
        <end position="53"/>
    </location>
</feature>
<keyword evidence="2" id="KW-1133">Transmembrane helix</keyword>
<dbReference type="Pfam" id="PF17247">
    <property type="entry name" value="DUF5316"/>
    <property type="match status" value="1"/>
</dbReference>
<evidence type="ECO:0000313" key="4">
    <source>
        <dbReference type="Proteomes" id="UP001260980"/>
    </source>
</evidence>